<feature type="region of interest" description="Disordered" evidence="1">
    <location>
        <begin position="1"/>
        <end position="29"/>
    </location>
</feature>
<sequence length="162" mass="17786">MPLKAASPPVGRTPQPSRSRSPGASPWAQYIPRSPNRAEVVWERALTGFVRSDDAADNHENVYVVLGHGRFQWRVLFCAMFAGSVVLMHTLAPQLVGRHVDHWCRPPKGLQHLSPAEGKNMAIPLQTDDSYSKCSVYDPPVEVSATSPAEIPHRNSAGIRVS</sequence>
<name>A0A9J6GJT7_HAELO</name>
<keyword evidence="3" id="KW-1185">Reference proteome</keyword>
<gene>
    <name evidence="2" type="ORF">HPB48_010365</name>
</gene>
<organism evidence="2 3">
    <name type="scientific">Haemaphysalis longicornis</name>
    <name type="common">Bush tick</name>
    <dbReference type="NCBI Taxonomy" id="44386"/>
    <lineage>
        <taxon>Eukaryota</taxon>
        <taxon>Metazoa</taxon>
        <taxon>Ecdysozoa</taxon>
        <taxon>Arthropoda</taxon>
        <taxon>Chelicerata</taxon>
        <taxon>Arachnida</taxon>
        <taxon>Acari</taxon>
        <taxon>Parasitiformes</taxon>
        <taxon>Ixodida</taxon>
        <taxon>Ixodoidea</taxon>
        <taxon>Ixodidae</taxon>
        <taxon>Haemaphysalinae</taxon>
        <taxon>Haemaphysalis</taxon>
    </lineage>
</organism>
<evidence type="ECO:0000313" key="3">
    <source>
        <dbReference type="Proteomes" id="UP000821853"/>
    </source>
</evidence>
<protein>
    <submittedName>
        <fullName evidence="2">Uncharacterized protein</fullName>
    </submittedName>
</protein>
<dbReference type="AlphaFoldDB" id="A0A9J6GJT7"/>
<comment type="caution">
    <text evidence="2">The sequence shown here is derived from an EMBL/GenBank/DDBJ whole genome shotgun (WGS) entry which is preliminary data.</text>
</comment>
<dbReference type="VEuPathDB" id="VectorBase:HLOH_062466"/>
<evidence type="ECO:0000313" key="2">
    <source>
        <dbReference type="EMBL" id="KAH9375097.1"/>
    </source>
</evidence>
<evidence type="ECO:0000256" key="1">
    <source>
        <dbReference type="SAM" id="MobiDB-lite"/>
    </source>
</evidence>
<proteinExistence type="predicted"/>
<dbReference type="EMBL" id="JABSTR010000007">
    <property type="protein sequence ID" value="KAH9375097.1"/>
    <property type="molecule type" value="Genomic_DNA"/>
</dbReference>
<accession>A0A9J6GJT7</accession>
<reference evidence="2 3" key="1">
    <citation type="journal article" date="2020" name="Cell">
        <title>Large-Scale Comparative Analyses of Tick Genomes Elucidate Their Genetic Diversity and Vector Capacities.</title>
        <authorList>
            <consortium name="Tick Genome and Microbiome Consortium (TIGMIC)"/>
            <person name="Jia N."/>
            <person name="Wang J."/>
            <person name="Shi W."/>
            <person name="Du L."/>
            <person name="Sun Y."/>
            <person name="Zhan W."/>
            <person name="Jiang J.F."/>
            <person name="Wang Q."/>
            <person name="Zhang B."/>
            <person name="Ji P."/>
            <person name="Bell-Sakyi L."/>
            <person name="Cui X.M."/>
            <person name="Yuan T.T."/>
            <person name="Jiang B.G."/>
            <person name="Yang W.F."/>
            <person name="Lam T.T."/>
            <person name="Chang Q.C."/>
            <person name="Ding S.J."/>
            <person name="Wang X.J."/>
            <person name="Zhu J.G."/>
            <person name="Ruan X.D."/>
            <person name="Zhao L."/>
            <person name="Wei J.T."/>
            <person name="Ye R.Z."/>
            <person name="Que T.C."/>
            <person name="Du C.H."/>
            <person name="Zhou Y.H."/>
            <person name="Cheng J.X."/>
            <person name="Dai P.F."/>
            <person name="Guo W.B."/>
            <person name="Han X.H."/>
            <person name="Huang E.J."/>
            <person name="Li L.F."/>
            <person name="Wei W."/>
            <person name="Gao Y.C."/>
            <person name="Liu J.Z."/>
            <person name="Shao H.Z."/>
            <person name="Wang X."/>
            <person name="Wang C.C."/>
            <person name="Yang T.C."/>
            <person name="Huo Q.B."/>
            <person name="Li W."/>
            <person name="Chen H.Y."/>
            <person name="Chen S.E."/>
            <person name="Zhou L.G."/>
            <person name="Ni X.B."/>
            <person name="Tian J.H."/>
            <person name="Sheng Y."/>
            <person name="Liu T."/>
            <person name="Pan Y.S."/>
            <person name="Xia L.Y."/>
            <person name="Li J."/>
            <person name="Zhao F."/>
            <person name="Cao W.C."/>
        </authorList>
    </citation>
    <scope>NUCLEOTIDE SEQUENCE [LARGE SCALE GENOMIC DNA]</scope>
    <source>
        <strain evidence="2">HaeL-2018</strain>
    </source>
</reference>
<dbReference type="Proteomes" id="UP000821853">
    <property type="component" value="Chromosome 5"/>
</dbReference>